<evidence type="ECO:0000256" key="8">
    <source>
        <dbReference type="ARBA" id="ARBA00048027"/>
    </source>
</evidence>
<evidence type="ECO:0000256" key="1">
    <source>
        <dbReference type="ARBA" id="ARBA00005450"/>
    </source>
</evidence>
<dbReference type="InterPro" id="IPR022941">
    <property type="entry name" value="SRP54"/>
</dbReference>
<dbReference type="Proteomes" id="UP000229681">
    <property type="component" value="Unassembled WGS sequence"/>
</dbReference>
<dbReference type="SMART" id="SM00382">
    <property type="entry name" value="AAA"/>
    <property type="match status" value="1"/>
</dbReference>
<dbReference type="Pfam" id="PF02881">
    <property type="entry name" value="SRP54_N"/>
    <property type="match status" value="1"/>
</dbReference>
<dbReference type="Pfam" id="PF02978">
    <property type="entry name" value="SRP_SPB"/>
    <property type="match status" value="1"/>
</dbReference>
<feature type="domain" description="SRP54-type proteins GTP-binding" evidence="11">
    <location>
        <begin position="267"/>
        <end position="280"/>
    </location>
</feature>
<reference evidence="12 13" key="1">
    <citation type="submission" date="2017-11" db="EMBL/GenBank/DDBJ databases">
        <title>Evolution of Phototrophy in the Chloroflexi Phylum Driven by Horizontal Gene Transfer.</title>
        <authorList>
            <person name="Ward L.M."/>
            <person name="Hemp J."/>
            <person name="Shih P.M."/>
            <person name="Mcglynn S.E."/>
            <person name="Fischer W."/>
        </authorList>
    </citation>
    <scope>NUCLEOTIDE SEQUENCE [LARGE SCALE GENOMIC DNA]</scope>
    <source>
        <strain evidence="12">JP3_13</strain>
    </source>
</reference>
<dbReference type="GO" id="GO:0003924">
    <property type="term" value="F:GTPase activity"/>
    <property type="evidence" value="ECO:0007669"/>
    <property type="project" value="UniProtKB-UniRule"/>
</dbReference>
<dbReference type="Gene3D" id="3.40.50.300">
    <property type="entry name" value="P-loop containing nucleotide triphosphate hydrolases"/>
    <property type="match status" value="1"/>
</dbReference>
<comment type="similarity">
    <text evidence="1 9">Belongs to the GTP-binding SRP family. SRP54 subfamily.</text>
</comment>
<keyword evidence="4 9" id="KW-0694">RNA-binding</keyword>
<sequence>MFESLTNKLQEIFERLGRRGVLTEADVDVALREVRLALLEADVALPVAKDFIKRVRERAIGAEVLKALKPDQMVIKIVFEELQATLGEPGRLNLSGTPPVVIMLVGLQGSGKTTTAAKLALKLRREGRRPYLVAADTYRPAAVDQLKTLGKQLDVPVYDEGTSAAPPDIAERGLRQAREVGAGVLIVDTAGRLQIDERLMSELEQIKARLKPAEILLVADAMTGQEAVKIAEGFHARIGLTGLILTKMDGDARGGAAISMRAVTGVPIKFVGVGEKPEALDQFYPDRMAQRILGMGDMLTLIEKAQEAFDQREAERLSRKLMRAEFNLEDFLAQMQQVKRLGPISQLMSLIPGLNRLKDQIDEAEADRSLKKIEAIIRSMTPEERRDPRLLNASRKRRIARGAGYINTEKHPQRELEGIQEINNLLRQFREMQKMMKLFKSGRADLGRLFRGQ</sequence>
<feature type="binding site" evidence="9">
    <location>
        <begin position="188"/>
        <end position="192"/>
    </location>
    <ligand>
        <name>GTP</name>
        <dbReference type="ChEBI" id="CHEBI:37565"/>
    </ligand>
</feature>
<gene>
    <name evidence="9" type="primary">ffh</name>
    <name evidence="12" type="ORF">CUN49_06625</name>
</gene>
<dbReference type="Pfam" id="PF00448">
    <property type="entry name" value="SRP54"/>
    <property type="match status" value="1"/>
</dbReference>
<keyword evidence="2 9" id="KW-0547">Nucleotide-binding</keyword>
<dbReference type="CDD" id="cd18539">
    <property type="entry name" value="SRP_G"/>
    <property type="match status" value="1"/>
</dbReference>
<dbReference type="SUPFAM" id="SSF47446">
    <property type="entry name" value="Signal peptide-binding domain"/>
    <property type="match status" value="1"/>
</dbReference>
<dbReference type="EMBL" id="PGTM01000071">
    <property type="protein sequence ID" value="PJF36209.1"/>
    <property type="molecule type" value="Genomic_DNA"/>
</dbReference>
<dbReference type="AlphaFoldDB" id="A0A2M8PF81"/>
<keyword evidence="5 9" id="KW-0342">GTP-binding</keyword>
<dbReference type="InterPro" id="IPR004125">
    <property type="entry name" value="Signal_recog_particle_SRP54_M"/>
</dbReference>
<name>A0A2M8PF81_9CHLR</name>
<dbReference type="InterPro" id="IPR004780">
    <property type="entry name" value="SRP"/>
</dbReference>
<dbReference type="GO" id="GO:0048500">
    <property type="term" value="C:signal recognition particle"/>
    <property type="evidence" value="ECO:0007669"/>
    <property type="project" value="UniProtKB-UniRule"/>
</dbReference>
<dbReference type="PANTHER" id="PTHR11564:SF5">
    <property type="entry name" value="SIGNAL RECOGNITION PARTICLE SUBUNIT SRP54"/>
    <property type="match status" value="1"/>
</dbReference>
<accession>A0A2M8PF81</accession>
<comment type="function">
    <text evidence="9">Involved in targeting and insertion of nascent membrane proteins into the cytoplasmic membrane. Binds to the hydrophobic signal sequence of the ribosome-nascent chain (RNC) as it emerges from the ribosomes. The SRP-RNC complex is then targeted to the cytoplasmic membrane where it interacts with the SRP receptor FtsY.</text>
</comment>
<dbReference type="Gene3D" id="1.10.260.30">
    <property type="entry name" value="Signal recognition particle, SRP54 subunit, M-domain"/>
    <property type="match status" value="1"/>
</dbReference>
<dbReference type="SMART" id="SM00963">
    <property type="entry name" value="SRP54_N"/>
    <property type="match status" value="1"/>
</dbReference>
<keyword evidence="7 9" id="KW-0687">Ribonucleoprotein</keyword>
<evidence type="ECO:0000256" key="9">
    <source>
        <dbReference type="HAMAP-Rule" id="MF_00306"/>
    </source>
</evidence>
<evidence type="ECO:0000256" key="6">
    <source>
        <dbReference type="ARBA" id="ARBA00023135"/>
    </source>
</evidence>
<dbReference type="FunFam" id="3.40.50.300:FF:000022">
    <property type="entry name" value="Signal recognition particle 54 kDa subunit"/>
    <property type="match status" value="1"/>
</dbReference>
<dbReference type="EC" id="3.6.5.4" evidence="9"/>
<comment type="domain">
    <text evidence="9">Composed of three domains: the N-terminal N domain, which is responsible for interactions with the ribosome, the central G domain, which binds GTP, and the C-terminal M domain, which binds the RNA and the signal sequence of the RNC.</text>
</comment>
<organism evidence="12 13">
    <name type="scientific">Candidatus Thermofonsia Clade 1 bacterium</name>
    <dbReference type="NCBI Taxonomy" id="2364210"/>
    <lineage>
        <taxon>Bacteria</taxon>
        <taxon>Bacillati</taxon>
        <taxon>Chloroflexota</taxon>
        <taxon>Candidatus Thermofontia</taxon>
        <taxon>Candidatus Thermofonsia Clade 1</taxon>
    </lineage>
</organism>
<feature type="coiled-coil region" evidence="10">
    <location>
        <begin position="314"/>
        <end position="374"/>
    </location>
</feature>
<dbReference type="InterPro" id="IPR036891">
    <property type="entry name" value="Signal_recog_part_SRP54_M_sf"/>
</dbReference>
<comment type="caution">
    <text evidence="12">The sequence shown here is derived from an EMBL/GenBank/DDBJ whole genome shotgun (WGS) entry which is preliminary data.</text>
</comment>
<keyword evidence="9" id="KW-0963">Cytoplasm</keyword>
<evidence type="ECO:0000256" key="3">
    <source>
        <dbReference type="ARBA" id="ARBA00022801"/>
    </source>
</evidence>
<dbReference type="InterPro" id="IPR003593">
    <property type="entry name" value="AAA+_ATPase"/>
</dbReference>
<evidence type="ECO:0000259" key="11">
    <source>
        <dbReference type="PROSITE" id="PS00300"/>
    </source>
</evidence>
<dbReference type="InterPro" id="IPR013822">
    <property type="entry name" value="Signal_recog_particl_SRP54_hlx"/>
</dbReference>
<keyword evidence="3 9" id="KW-0378">Hydrolase</keyword>
<keyword evidence="10" id="KW-0175">Coiled coil</keyword>
<evidence type="ECO:0000256" key="10">
    <source>
        <dbReference type="SAM" id="Coils"/>
    </source>
</evidence>
<evidence type="ECO:0000313" key="13">
    <source>
        <dbReference type="Proteomes" id="UP000229681"/>
    </source>
</evidence>
<dbReference type="PROSITE" id="PS00300">
    <property type="entry name" value="SRP54"/>
    <property type="match status" value="1"/>
</dbReference>
<comment type="subunit">
    <text evidence="9">Part of the signal recognition particle protein translocation system, which is composed of SRP and FtsY.</text>
</comment>
<keyword evidence="6 9" id="KW-0733">Signal recognition particle</keyword>
<evidence type="ECO:0000256" key="7">
    <source>
        <dbReference type="ARBA" id="ARBA00023274"/>
    </source>
</evidence>
<dbReference type="InterPro" id="IPR027417">
    <property type="entry name" value="P-loop_NTPase"/>
</dbReference>
<dbReference type="GO" id="GO:0006614">
    <property type="term" value="P:SRP-dependent cotranslational protein targeting to membrane"/>
    <property type="evidence" value="ECO:0007669"/>
    <property type="project" value="InterPro"/>
</dbReference>
<feature type="binding site" evidence="9">
    <location>
        <begin position="106"/>
        <end position="113"/>
    </location>
    <ligand>
        <name>GTP</name>
        <dbReference type="ChEBI" id="CHEBI:37565"/>
    </ligand>
</feature>
<dbReference type="InterPro" id="IPR042101">
    <property type="entry name" value="SRP54_N_sf"/>
</dbReference>
<dbReference type="SMART" id="SM00962">
    <property type="entry name" value="SRP54"/>
    <property type="match status" value="1"/>
</dbReference>
<dbReference type="Gene3D" id="1.20.120.140">
    <property type="entry name" value="Signal recognition particle SRP54, nucleotide-binding domain"/>
    <property type="match status" value="1"/>
</dbReference>
<dbReference type="InterPro" id="IPR000897">
    <property type="entry name" value="SRP54_GTPase_dom"/>
</dbReference>
<dbReference type="HAMAP" id="MF_00306">
    <property type="entry name" value="SRP54"/>
    <property type="match status" value="1"/>
</dbReference>
<dbReference type="GO" id="GO:0005525">
    <property type="term" value="F:GTP binding"/>
    <property type="evidence" value="ECO:0007669"/>
    <property type="project" value="UniProtKB-UniRule"/>
</dbReference>
<evidence type="ECO:0000256" key="5">
    <source>
        <dbReference type="ARBA" id="ARBA00023134"/>
    </source>
</evidence>
<proteinExistence type="inferred from homology"/>
<dbReference type="NCBIfam" id="TIGR00959">
    <property type="entry name" value="ffh"/>
    <property type="match status" value="1"/>
</dbReference>
<comment type="catalytic activity">
    <reaction evidence="8 9">
        <text>GTP + H2O = GDP + phosphate + H(+)</text>
        <dbReference type="Rhea" id="RHEA:19669"/>
        <dbReference type="ChEBI" id="CHEBI:15377"/>
        <dbReference type="ChEBI" id="CHEBI:15378"/>
        <dbReference type="ChEBI" id="CHEBI:37565"/>
        <dbReference type="ChEBI" id="CHEBI:43474"/>
        <dbReference type="ChEBI" id="CHEBI:58189"/>
        <dbReference type="EC" id="3.6.5.4"/>
    </reaction>
</comment>
<dbReference type="PANTHER" id="PTHR11564">
    <property type="entry name" value="SIGNAL RECOGNITION PARTICLE 54K PROTEIN SRP54"/>
    <property type="match status" value="1"/>
</dbReference>
<protein>
    <recommendedName>
        <fullName evidence="9">Signal recognition particle protein</fullName>
        <ecNumber evidence="9">3.6.5.4</ecNumber>
    </recommendedName>
    <alternativeName>
        <fullName evidence="9">Fifty-four homolog</fullName>
    </alternativeName>
</protein>
<comment type="subcellular location">
    <subcellularLocation>
        <location evidence="9">Cytoplasm</location>
    </subcellularLocation>
    <text evidence="9">The SRP-RNC complex is targeted to the cytoplasmic membrane.</text>
</comment>
<evidence type="ECO:0000256" key="2">
    <source>
        <dbReference type="ARBA" id="ARBA00022741"/>
    </source>
</evidence>
<dbReference type="SUPFAM" id="SSF52540">
    <property type="entry name" value="P-loop containing nucleoside triphosphate hydrolases"/>
    <property type="match status" value="1"/>
</dbReference>
<dbReference type="GO" id="GO:0008312">
    <property type="term" value="F:7S RNA binding"/>
    <property type="evidence" value="ECO:0007669"/>
    <property type="project" value="InterPro"/>
</dbReference>
<evidence type="ECO:0000256" key="4">
    <source>
        <dbReference type="ARBA" id="ARBA00022884"/>
    </source>
</evidence>
<evidence type="ECO:0000313" key="12">
    <source>
        <dbReference type="EMBL" id="PJF36209.1"/>
    </source>
</evidence>
<feature type="binding site" evidence="9">
    <location>
        <begin position="246"/>
        <end position="249"/>
    </location>
    <ligand>
        <name>GTP</name>
        <dbReference type="ChEBI" id="CHEBI:37565"/>
    </ligand>
</feature>